<feature type="domain" description="DUF397" evidence="1">
    <location>
        <begin position="47"/>
        <end position="80"/>
    </location>
</feature>
<evidence type="ECO:0000313" key="2">
    <source>
        <dbReference type="EMBL" id="OEV21176.1"/>
    </source>
</evidence>
<evidence type="ECO:0000313" key="3">
    <source>
        <dbReference type="Proteomes" id="UP000175971"/>
    </source>
</evidence>
<gene>
    <name evidence="2" type="ORF">AN221_08620</name>
</gene>
<sequence length="84" mass="9061">MEATAGRIPPETPALLDQVFATDGLFQRLYEQIVAEGFSVYSRKRIELEPKAAVRDSKVPAGPSLAVSRGAWAGLVRYAKTAAV</sequence>
<dbReference type="RefSeq" id="WP_070200501.1">
    <property type="nucleotide sequence ID" value="NZ_LJGZ01000014.1"/>
</dbReference>
<reference evidence="2 3" key="1">
    <citation type="journal article" date="2016" name="Front. Microbiol.">
        <title>Comparative Genomics Analysis of Streptomyces Species Reveals Their Adaptation to the Marine Environment and Their Diversity at the Genomic Level.</title>
        <authorList>
            <person name="Tian X."/>
            <person name="Zhang Z."/>
            <person name="Yang T."/>
            <person name="Chen M."/>
            <person name="Li J."/>
            <person name="Chen F."/>
            <person name="Yang J."/>
            <person name="Li W."/>
            <person name="Zhang B."/>
            <person name="Zhang Z."/>
            <person name="Wu J."/>
            <person name="Zhang C."/>
            <person name="Long L."/>
            <person name="Xiao J."/>
        </authorList>
    </citation>
    <scope>NUCLEOTIDE SEQUENCE [LARGE SCALE GENOMIC DNA]</scope>
    <source>
        <strain evidence="2 3">SCSIO M10372</strain>
    </source>
</reference>
<organism evidence="2 3">
    <name type="scientific">Streptomyces nanshensis</name>
    <dbReference type="NCBI Taxonomy" id="518642"/>
    <lineage>
        <taxon>Bacteria</taxon>
        <taxon>Bacillati</taxon>
        <taxon>Actinomycetota</taxon>
        <taxon>Actinomycetes</taxon>
        <taxon>Kitasatosporales</taxon>
        <taxon>Streptomycetaceae</taxon>
        <taxon>Streptomyces</taxon>
    </lineage>
</organism>
<proteinExistence type="predicted"/>
<dbReference type="AlphaFoldDB" id="A0A1E7LYF1"/>
<evidence type="ECO:0000259" key="1">
    <source>
        <dbReference type="Pfam" id="PF04149"/>
    </source>
</evidence>
<comment type="caution">
    <text evidence="2">The sequence shown here is derived from an EMBL/GenBank/DDBJ whole genome shotgun (WGS) entry which is preliminary data.</text>
</comment>
<dbReference type="PATRIC" id="fig|518642.7.peg.3908"/>
<keyword evidence="3" id="KW-1185">Reference proteome</keyword>
<dbReference type="Proteomes" id="UP000175971">
    <property type="component" value="Unassembled WGS sequence"/>
</dbReference>
<protein>
    <recommendedName>
        <fullName evidence="1">DUF397 domain-containing protein</fullName>
    </recommendedName>
</protein>
<accession>A0A1E7LYF1</accession>
<dbReference type="InterPro" id="IPR007278">
    <property type="entry name" value="DUF397"/>
</dbReference>
<dbReference type="EMBL" id="LJGZ01000014">
    <property type="protein sequence ID" value="OEV21176.1"/>
    <property type="molecule type" value="Genomic_DNA"/>
</dbReference>
<dbReference type="Pfam" id="PF04149">
    <property type="entry name" value="DUF397"/>
    <property type="match status" value="1"/>
</dbReference>
<name>A0A1E7LYF1_9ACTN</name>